<dbReference type="AlphaFoldDB" id="A0A1H5T386"/>
<dbReference type="Gene3D" id="3.90.226.10">
    <property type="entry name" value="2-enoyl-CoA Hydratase, Chain A, domain 1"/>
    <property type="match status" value="1"/>
</dbReference>
<dbReference type="GO" id="GO:0003824">
    <property type="term" value="F:catalytic activity"/>
    <property type="evidence" value="ECO:0007669"/>
    <property type="project" value="UniProtKB-ARBA"/>
</dbReference>
<accession>A0A1H5T386</accession>
<reference evidence="2" key="1">
    <citation type="submission" date="2016-10" db="EMBL/GenBank/DDBJ databases">
        <authorList>
            <person name="Varghese N."/>
            <person name="Submissions S."/>
        </authorList>
    </citation>
    <scope>NUCLEOTIDE SEQUENCE [LARGE SCALE GENOMIC DNA]</scope>
    <source>
        <strain evidence="2">DSM 43163</strain>
    </source>
</reference>
<dbReference type="RefSeq" id="WP_103935897.1">
    <property type="nucleotide sequence ID" value="NZ_FNVO01000001.1"/>
</dbReference>
<dbReference type="InterPro" id="IPR029045">
    <property type="entry name" value="ClpP/crotonase-like_dom_sf"/>
</dbReference>
<name>A0A1H5T386_9ACTN</name>
<dbReference type="EMBL" id="FNVO01000001">
    <property type="protein sequence ID" value="SEF57224.1"/>
    <property type="molecule type" value="Genomic_DNA"/>
</dbReference>
<dbReference type="InterPro" id="IPR001753">
    <property type="entry name" value="Enoyl-CoA_hydra/iso"/>
</dbReference>
<sequence>MTGSTLRVERHGPVGRLTFDRPEVGNAMDASMMAALPDAWAELDADPRVRAIVVTGAGRAFQTGLDMVQLSRDPGALREMSRRTRRADLRLTGWHLGVTKPIITAVNGVCAGGGLHFVADSDIVIASSRAVFLDPHVSVGQVSAFETIGLARRAAFGPVARMALTGAHERVTAEEARRLGWVSQVVEPEELHPAAQRLGELIAANDPAAVAATKRALWGALEKGLTEARGTEARGAAR</sequence>
<dbReference type="PANTHER" id="PTHR11941:SF54">
    <property type="entry name" value="ENOYL-COA HYDRATASE, MITOCHONDRIAL"/>
    <property type="match status" value="1"/>
</dbReference>
<gene>
    <name evidence="1" type="ORF">SAMN04489712_101464</name>
</gene>
<organism evidence="1 2">
    <name type="scientific">Thermomonospora echinospora</name>
    <dbReference type="NCBI Taxonomy" id="1992"/>
    <lineage>
        <taxon>Bacteria</taxon>
        <taxon>Bacillati</taxon>
        <taxon>Actinomycetota</taxon>
        <taxon>Actinomycetes</taxon>
        <taxon>Streptosporangiales</taxon>
        <taxon>Thermomonosporaceae</taxon>
        <taxon>Thermomonospora</taxon>
    </lineage>
</organism>
<dbReference type="SUPFAM" id="SSF52096">
    <property type="entry name" value="ClpP/crotonase"/>
    <property type="match status" value="1"/>
</dbReference>
<dbReference type="Pfam" id="PF00378">
    <property type="entry name" value="ECH_1"/>
    <property type="match status" value="1"/>
</dbReference>
<dbReference type="GO" id="GO:0006635">
    <property type="term" value="P:fatty acid beta-oxidation"/>
    <property type="evidence" value="ECO:0007669"/>
    <property type="project" value="TreeGrafter"/>
</dbReference>
<keyword evidence="2" id="KW-1185">Reference proteome</keyword>
<evidence type="ECO:0000313" key="1">
    <source>
        <dbReference type="EMBL" id="SEF57224.1"/>
    </source>
</evidence>
<dbReference type="Proteomes" id="UP000236723">
    <property type="component" value="Unassembled WGS sequence"/>
</dbReference>
<proteinExistence type="predicted"/>
<dbReference type="CDD" id="cd06558">
    <property type="entry name" value="crotonase-like"/>
    <property type="match status" value="1"/>
</dbReference>
<protein>
    <submittedName>
        <fullName evidence="1">Enoyl-CoA hydratase/carnithine racemase</fullName>
    </submittedName>
</protein>
<evidence type="ECO:0000313" key="2">
    <source>
        <dbReference type="Proteomes" id="UP000236723"/>
    </source>
</evidence>
<dbReference type="PANTHER" id="PTHR11941">
    <property type="entry name" value="ENOYL-COA HYDRATASE-RELATED"/>
    <property type="match status" value="1"/>
</dbReference>
<dbReference type="OrthoDB" id="153350at2"/>